<reference evidence="1 2" key="1">
    <citation type="submission" date="2017-06" db="EMBL/GenBank/DDBJ databases">
        <authorList>
            <person name="Varghese N."/>
            <person name="Submissions S."/>
        </authorList>
    </citation>
    <scope>NUCLEOTIDE SEQUENCE [LARGE SCALE GENOMIC DNA]</scope>
    <source>
        <strain evidence="1 2">DSM 26989</strain>
    </source>
</reference>
<organism evidence="1 2">
    <name type="scientific">Prevotella jejuni</name>
    <dbReference type="NCBI Taxonomy" id="1177574"/>
    <lineage>
        <taxon>Bacteria</taxon>
        <taxon>Pseudomonadati</taxon>
        <taxon>Bacteroidota</taxon>
        <taxon>Bacteroidia</taxon>
        <taxon>Bacteroidales</taxon>
        <taxon>Prevotellaceae</taxon>
        <taxon>Prevotella</taxon>
    </lineage>
</organism>
<evidence type="ECO:0000313" key="2">
    <source>
        <dbReference type="Proteomes" id="UP000198427"/>
    </source>
</evidence>
<evidence type="ECO:0008006" key="3">
    <source>
        <dbReference type="Google" id="ProtNLM"/>
    </source>
</evidence>
<dbReference type="EMBL" id="FZNZ01000014">
    <property type="protein sequence ID" value="SNR85232.1"/>
    <property type="molecule type" value="Genomic_DNA"/>
</dbReference>
<name>A0AA94LKR0_9BACT</name>
<dbReference type="Proteomes" id="UP000198427">
    <property type="component" value="Unassembled WGS sequence"/>
</dbReference>
<dbReference type="AlphaFoldDB" id="A0AA94LKR0"/>
<comment type="caution">
    <text evidence="1">The sequence shown here is derived from an EMBL/GenBank/DDBJ whole genome shotgun (WGS) entry which is preliminary data.</text>
</comment>
<evidence type="ECO:0000313" key="1">
    <source>
        <dbReference type="EMBL" id="SNR85232.1"/>
    </source>
</evidence>
<gene>
    <name evidence="1" type="ORF">SAMN06265364_11452</name>
</gene>
<protein>
    <recommendedName>
        <fullName evidence="3">Type VI secretion system baseplate subunit TssF</fullName>
    </recommendedName>
</protein>
<keyword evidence="2" id="KW-1185">Reference proteome</keyword>
<accession>A0AA94LKR0</accession>
<sequence>MFAMDLWNITDLSQIDPVIDLILDVIAYNSSRLHQSIVDSDADILSRLARLMVPLKWSLPSPSHALMSVDPKFDEVKQLTTNDCFYARKMMFEKGWLELYFSPLSNYPLVNAKIRAIAFDQQVNYYTDRSVDRPVIPDVEIPSEEGTVWIGLNMTQSVLRSTKRLVLCILPEDGSLSPFLRDIEVYDGQGEQLSVSVPEFPLEQCERYHYFDEISSYYADNFIQIDLNSHFLSTNPFSTYPSSWETSEGEEKEELVWLQLKFPVVFNRVDFAKVRFLLNTYPVVNRKLVTMQHDYTRRGNIVALPCEDNRFLLNIESFQDDGNHQYIDVGQCYDEHPVGTYSLYFGNLERFDSDNARTLIHKLIQLIHEDGSAFGSLQIDTLTDQLNNLYNNIENIEKGVFDFVQDKSIPRSFLFTQPYKRTAEAEVRYWITDADLANGLDSRTSVYQAENERFLSESLSFQTTTKCGNAHDTEREIVNRLRYGLLTKDRIVTREDIKSFVLCCLGPQAKSVDVKDGIAISKDVRRGIIRTTEIRIALTRSGREEGIDLPSMTLFLERELTKRSVDKTPYKIYFV</sequence>
<proteinExistence type="predicted"/>